<name>A0A6A4R2K6_LUPAL</name>
<proteinExistence type="predicted"/>
<accession>A0A6A4R2K6</accession>
<dbReference type="AlphaFoldDB" id="A0A6A4R2K6"/>
<reference evidence="2" key="1">
    <citation type="journal article" date="2020" name="Nat. Commun.">
        <title>Genome sequence of the cluster root forming white lupin.</title>
        <authorList>
            <person name="Hufnagel B."/>
            <person name="Marques A."/>
            <person name="Soriano A."/>
            <person name="Marques L."/>
            <person name="Divol F."/>
            <person name="Doumas P."/>
            <person name="Sallet E."/>
            <person name="Mancinotti D."/>
            <person name="Carrere S."/>
            <person name="Marande W."/>
            <person name="Arribat S."/>
            <person name="Keller J."/>
            <person name="Huneau C."/>
            <person name="Blein T."/>
            <person name="Aime D."/>
            <person name="Laguerre M."/>
            <person name="Taylor J."/>
            <person name="Schubert V."/>
            <person name="Nelson M."/>
            <person name="Geu-Flores F."/>
            <person name="Crespi M."/>
            <person name="Gallardo-Guerrero K."/>
            <person name="Delaux P.-M."/>
            <person name="Salse J."/>
            <person name="Berges H."/>
            <person name="Guyot R."/>
            <person name="Gouzy J."/>
            <person name="Peret B."/>
        </authorList>
    </citation>
    <scope>NUCLEOTIDE SEQUENCE [LARGE SCALE GENOMIC DNA]</scope>
    <source>
        <strain evidence="2">cv. Amiga</strain>
    </source>
</reference>
<dbReference type="Proteomes" id="UP000447434">
    <property type="component" value="Chromosome 2"/>
</dbReference>
<evidence type="ECO:0000313" key="2">
    <source>
        <dbReference type="Proteomes" id="UP000447434"/>
    </source>
</evidence>
<comment type="caution">
    <text evidence="1">The sequence shown here is derived from an EMBL/GenBank/DDBJ whole genome shotgun (WGS) entry which is preliminary data.</text>
</comment>
<protein>
    <submittedName>
        <fullName evidence="1">Uncharacterized protein</fullName>
    </submittedName>
</protein>
<evidence type="ECO:0000313" key="1">
    <source>
        <dbReference type="EMBL" id="KAE9619822.1"/>
    </source>
</evidence>
<dbReference type="EMBL" id="WOCE01000002">
    <property type="protein sequence ID" value="KAE9619822.1"/>
    <property type="molecule type" value="Genomic_DNA"/>
</dbReference>
<gene>
    <name evidence="1" type="ORF">Lalb_Chr02g0157341</name>
</gene>
<sequence>MHTCYLSAEFVSLQPRLAKMPPESSYETVATASWRWLSGIFDNSFDTLLAPNTLCTAANLAAPWSEPKYGAKMQPAMHFLLRNLQAPHGDTTTVSCPSAATARLKAAPLRLVPEVP</sequence>
<organism evidence="1 2">
    <name type="scientific">Lupinus albus</name>
    <name type="common">White lupine</name>
    <name type="synonym">Lupinus termis</name>
    <dbReference type="NCBI Taxonomy" id="3870"/>
    <lineage>
        <taxon>Eukaryota</taxon>
        <taxon>Viridiplantae</taxon>
        <taxon>Streptophyta</taxon>
        <taxon>Embryophyta</taxon>
        <taxon>Tracheophyta</taxon>
        <taxon>Spermatophyta</taxon>
        <taxon>Magnoliopsida</taxon>
        <taxon>eudicotyledons</taxon>
        <taxon>Gunneridae</taxon>
        <taxon>Pentapetalae</taxon>
        <taxon>rosids</taxon>
        <taxon>fabids</taxon>
        <taxon>Fabales</taxon>
        <taxon>Fabaceae</taxon>
        <taxon>Papilionoideae</taxon>
        <taxon>50 kb inversion clade</taxon>
        <taxon>genistoids sensu lato</taxon>
        <taxon>core genistoids</taxon>
        <taxon>Genisteae</taxon>
        <taxon>Lupinus</taxon>
    </lineage>
</organism>
<keyword evidence="2" id="KW-1185">Reference proteome</keyword>